<keyword evidence="7" id="KW-1185">Reference proteome</keyword>
<dbReference type="SUPFAM" id="SSF52540">
    <property type="entry name" value="P-loop containing nucleoside triphosphate hydrolases"/>
    <property type="match status" value="1"/>
</dbReference>
<keyword evidence="3" id="KW-0805">Transcription regulation</keyword>
<comment type="caution">
    <text evidence="6">The sequence shown here is derived from an EMBL/GenBank/DDBJ whole genome shotgun (WGS) entry which is preliminary data.</text>
</comment>
<dbReference type="FunFam" id="3.40.50.300:FF:000006">
    <property type="entry name" value="DNA-binding transcriptional regulator NtrC"/>
    <property type="match status" value="1"/>
</dbReference>
<evidence type="ECO:0000256" key="1">
    <source>
        <dbReference type="ARBA" id="ARBA00022741"/>
    </source>
</evidence>
<dbReference type="RefSeq" id="WP_349243206.1">
    <property type="nucleotide sequence ID" value="NZ_JASCXX010000002.1"/>
</dbReference>
<dbReference type="InterPro" id="IPR025662">
    <property type="entry name" value="Sigma_54_int_dom_ATP-bd_1"/>
</dbReference>
<dbReference type="Pfam" id="PF00158">
    <property type="entry name" value="Sigma54_activat"/>
    <property type="match status" value="1"/>
</dbReference>
<protein>
    <submittedName>
        <fullName evidence="6">Sigma-54 dependent transcriptional regulator</fullName>
    </submittedName>
</protein>
<evidence type="ECO:0000256" key="3">
    <source>
        <dbReference type="ARBA" id="ARBA00023015"/>
    </source>
</evidence>
<dbReference type="PANTHER" id="PTHR32071">
    <property type="entry name" value="TRANSCRIPTIONAL REGULATORY PROTEIN"/>
    <property type="match status" value="1"/>
</dbReference>
<keyword evidence="2" id="KW-0067">ATP-binding</keyword>
<dbReference type="InterPro" id="IPR011006">
    <property type="entry name" value="CheY-like_superfamily"/>
</dbReference>
<gene>
    <name evidence="6" type="ORF">QJ522_01965</name>
</gene>
<reference evidence="6" key="1">
    <citation type="submission" date="2023-05" db="EMBL/GenBank/DDBJ databases">
        <title>Anaerotaeda fermentans gen. nov., sp. nov., a novel anaerobic planctomycete of the new family within the order Sedimentisphaerales isolated from Taman Peninsula, Russia.</title>
        <authorList>
            <person name="Khomyakova M.A."/>
            <person name="Merkel A.Y."/>
            <person name="Slobodkin A.I."/>
        </authorList>
    </citation>
    <scope>NUCLEOTIDE SEQUENCE</scope>
    <source>
        <strain evidence="6">M17dextr</strain>
    </source>
</reference>
<dbReference type="AlphaFoldDB" id="A0AAW6TU48"/>
<sequence length="472" mass="52339">MLIRILLAIRSTALRRRLRESLNMPDVMVQAVDLKNGLWERLGVLNADCVVIDKTLIPEPVAQSMAFLAQVPDAPATVVLANHEDAQERAKFLALGCEAVLNSTLPIATLRDALLAIVNRMRARSVGDLMQRGSAQARLSDFVSRSPRMQAFMSVVTRVANSDASLLIQGETGVGKERLARAIHAEGTRAGGPFIAVNCGALPESLLESELFGHEQGAFTGALRGRRGCFELAHRGTIFLDEISEMPFHLQVKLLRVLQEYEIQPIGSEKTIKVDVRVMASTNRNLEEEVKSGRFRKDLYYRLSVVSLAIPPLRERREDIGALVDGYIAYLRLRIGGGAYAIEPDAMRALCEYGWPGNVRELINVIERAMLLCNRETIAMNDLPDSISGPVAASPASADGTFGEGDPETLFCRPWHDVRRIVVDRAEREYFAHLLRLSGGRIGETAKRAGMRSRSLFEKMKKHGLRKEDFKP</sequence>
<dbReference type="Gene3D" id="3.40.50.300">
    <property type="entry name" value="P-loop containing nucleotide triphosphate hydrolases"/>
    <property type="match status" value="1"/>
</dbReference>
<name>A0AAW6TU48_9BACT</name>
<dbReference type="PROSITE" id="PS00688">
    <property type="entry name" value="SIGMA54_INTERACT_3"/>
    <property type="match status" value="1"/>
</dbReference>
<dbReference type="InterPro" id="IPR003593">
    <property type="entry name" value="AAA+_ATPase"/>
</dbReference>
<dbReference type="InterPro" id="IPR009057">
    <property type="entry name" value="Homeodomain-like_sf"/>
</dbReference>
<evidence type="ECO:0000256" key="2">
    <source>
        <dbReference type="ARBA" id="ARBA00022840"/>
    </source>
</evidence>
<dbReference type="PANTHER" id="PTHR32071:SF122">
    <property type="entry name" value="SIGMA FACTOR"/>
    <property type="match status" value="1"/>
</dbReference>
<feature type="domain" description="Sigma-54 factor interaction" evidence="5">
    <location>
        <begin position="142"/>
        <end position="371"/>
    </location>
</feature>
<dbReference type="InterPro" id="IPR058031">
    <property type="entry name" value="AAA_lid_NorR"/>
</dbReference>
<evidence type="ECO:0000313" key="6">
    <source>
        <dbReference type="EMBL" id="MDI6447794.1"/>
    </source>
</evidence>
<dbReference type="SUPFAM" id="SSF52172">
    <property type="entry name" value="CheY-like"/>
    <property type="match status" value="1"/>
</dbReference>
<dbReference type="Gene3D" id="1.10.8.60">
    <property type="match status" value="1"/>
</dbReference>
<dbReference type="Pfam" id="PF25601">
    <property type="entry name" value="AAA_lid_14"/>
    <property type="match status" value="1"/>
</dbReference>
<evidence type="ECO:0000313" key="7">
    <source>
        <dbReference type="Proteomes" id="UP001431776"/>
    </source>
</evidence>
<evidence type="ECO:0000256" key="4">
    <source>
        <dbReference type="ARBA" id="ARBA00023163"/>
    </source>
</evidence>
<dbReference type="InterPro" id="IPR025944">
    <property type="entry name" value="Sigma_54_int_dom_CS"/>
</dbReference>
<dbReference type="CDD" id="cd00009">
    <property type="entry name" value="AAA"/>
    <property type="match status" value="1"/>
</dbReference>
<dbReference type="SUPFAM" id="SSF46689">
    <property type="entry name" value="Homeodomain-like"/>
    <property type="match status" value="1"/>
</dbReference>
<keyword evidence="4" id="KW-0804">Transcription</keyword>
<dbReference type="Proteomes" id="UP001431776">
    <property type="component" value="Unassembled WGS sequence"/>
</dbReference>
<proteinExistence type="predicted"/>
<dbReference type="GO" id="GO:0006355">
    <property type="term" value="P:regulation of DNA-templated transcription"/>
    <property type="evidence" value="ECO:0007669"/>
    <property type="project" value="InterPro"/>
</dbReference>
<keyword evidence="1" id="KW-0547">Nucleotide-binding</keyword>
<dbReference type="PROSITE" id="PS00675">
    <property type="entry name" value="SIGMA54_INTERACT_1"/>
    <property type="match status" value="1"/>
</dbReference>
<dbReference type="SMART" id="SM00382">
    <property type="entry name" value="AAA"/>
    <property type="match status" value="1"/>
</dbReference>
<dbReference type="GO" id="GO:0005524">
    <property type="term" value="F:ATP binding"/>
    <property type="evidence" value="ECO:0007669"/>
    <property type="project" value="UniProtKB-KW"/>
</dbReference>
<dbReference type="Gene3D" id="1.10.10.60">
    <property type="entry name" value="Homeodomain-like"/>
    <property type="match status" value="1"/>
</dbReference>
<dbReference type="InterPro" id="IPR002078">
    <property type="entry name" value="Sigma_54_int"/>
</dbReference>
<dbReference type="InterPro" id="IPR027417">
    <property type="entry name" value="P-loop_NTPase"/>
</dbReference>
<dbReference type="EMBL" id="JASCXX010000002">
    <property type="protein sequence ID" value="MDI6447794.1"/>
    <property type="molecule type" value="Genomic_DNA"/>
</dbReference>
<accession>A0AAW6TU48</accession>
<organism evidence="6 7">
    <name type="scientific">Anaerobaca lacustris</name>
    <dbReference type="NCBI Taxonomy" id="3044600"/>
    <lineage>
        <taxon>Bacteria</taxon>
        <taxon>Pseudomonadati</taxon>
        <taxon>Planctomycetota</taxon>
        <taxon>Phycisphaerae</taxon>
        <taxon>Sedimentisphaerales</taxon>
        <taxon>Anaerobacaceae</taxon>
        <taxon>Anaerobaca</taxon>
    </lineage>
</organism>
<evidence type="ECO:0000259" key="5">
    <source>
        <dbReference type="PROSITE" id="PS50045"/>
    </source>
</evidence>
<dbReference type="PROSITE" id="PS50045">
    <property type="entry name" value="SIGMA54_INTERACT_4"/>
    <property type="match status" value="1"/>
</dbReference>